<dbReference type="Proteomes" id="UP000078459">
    <property type="component" value="Unassembled WGS sequence"/>
</dbReference>
<reference evidence="2 3" key="1">
    <citation type="submission" date="2016-04" db="EMBL/GenBank/DDBJ databases">
        <authorList>
            <person name="Evans L.H."/>
            <person name="Alamgir A."/>
            <person name="Owens N."/>
            <person name="Weber N.D."/>
            <person name="Virtaneva K."/>
            <person name="Barbian K."/>
            <person name="Babar A."/>
            <person name="Rosenke K."/>
        </authorList>
    </citation>
    <scope>NUCLEOTIDE SEQUENCE [LARGE SCALE GENOMIC DNA]</scope>
    <source>
        <strain evidence="2 3">CCM 8644</strain>
    </source>
</reference>
<evidence type="ECO:0000313" key="3">
    <source>
        <dbReference type="Proteomes" id="UP000078459"/>
    </source>
</evidence>
<protein>
    <submittedName>
        <fullName evidence="2">Uncharacterized protein</fullName>
    </submittedName>
</protein>
<organism evidence="2 3">
    <name type="scientific">Pedobacter psychrophilus</name>
    <dbReference type="NCBI Taxonomy" id="1826909"/>
    <lineage>
        <taxon>Bacteria</taxon>
        <taxon>Pseudomonadati</taxon>
        <taxon>Bacteroidota</taxon>
        <taxon>Sphingobacteriia</taxon>
        <taxon>Sphingobacteriales</taxon>
        <taxon>Sphingobacteriaceae</taxon>
        <taxon>Pedobacter</taxon>
    </lineage>
</organism>
<dbReference type="EMBL" id="LWHJ01000011">
    <property type="protein sequence ID" value="OAQ41569.1"/>
    <property type="molecule type" value="Genomic_DNA"/>
</dbReference>
<accession>A0A179DM17</accession>
<evidence type="ECO:0000313" key="2">
    <source>
        <dbReference type="EMBL" id="OAQ41569.1"/>
    </source>
</evidence>
<evidence type="ECO:0000256" key="1">
    <source>
        <dbReference type="SAM" id="Phobius"/>
    </source>
</evidence>
<dbReference type="AlphaFoldDB" id="A0A179DM17"/>
<reference evidence="2 3" key="2">
    <citation type="submission" date="2016-06" db="EMBL/GenBank/DDBJ databases">
        <title>Pedobacter psychrophilus sp. nov., isolated from Antarctic fragmentary rock.</title>
        <authorList>
            <person name="Svec P."/>
        </authorList>
    </citation>
    <scope>NUCLEOTIDE SEQUENCE [LARGE SCALE GENOMIC DNA]</scope>
    <source>
        <strain evidence="2 3">CCM 8644</strain>
    </source>
</reference>
<sequence length="219" mass="25684">MQENQFITYQKFTVKDEVEEFSKFLEENNIEFEFEDNSISFDPTFANNDFGKIYFIKLKKADFEKVDKIQNEISINLSENIDKDHYLNDFTDDELIEVIVKSEEWSKLNFSLAQKILKQRGKEITSDQLKELKRQRIEELAKPEQSQKAWIIAGYIFSVLGGFIGIFIGKHLFSHKKTLPNGETVFAHTKSERNHGNRIFILGIICFISWTLVRIISIE</sequence>
<comment type="caution">
    <text evidence="2">The sequence shown here is derived from an EMBL/GenBank/DDBJ whole genome shotgun (WGS) entry which is preliminary data.</text>
</comment>
<keyword evidence="1" id="KW-0472">Membrane</keyword>
<keyword evidence="3" id="KW-1185">Reference proteome</keyword>
<keyword evidence="1" id="KW-0812">Transmembrane</keyword>
<gene>
    <name evidence="2" type="ORF">A5893_00175</name>
</gene>
<dbReference type="STRING" id="1826909.A5893_00175"/>
<dbReference type="OrthoDB" id="9814194at2"/>
<name>A0A179DM17_9SPHI</name>
<proteinExistence type="predicted"/>
<feature type="transmembrane region" description="Helical" evidence="1">
    <location>
        <begin position="149"/>
        <end position="169"/>
    </location>
</feature>
<dbReference type="RefSeq" id="WP_068820600.1">
    <property type="nucleotide sequence ID" value="NZ_LWHJ01000011.1"/>
</dbReference>
<feature type="transmembrane region" description="Helical" evidence="1">
    <location>
        <begin position="199"/>
        <end position="218"/>
    </location>
</feature>
<keyword evidence="1" id="KW-1133">Transmembrane helix</keyword>